<evidence type="ECO:0000313" key="1">
    <source>
        <dbReference type="EMBL" id="MFF8280982.1"/>
    </source>
</evidence>
<keyword evidence="2" id="KW-1185">Reference proteome</keyword>
<name>A0ABW6YNI6_9ACTN</name>
<protein>
    <submittedName>
        <fullName evidence="1">Lytic transglycosylase domain-containing protein</fullName>
        <ecNumber evidence="1">4.2.2.n1</ecNumber>
    </submittedName>
</protein>
<dbReference type="GO" id="GO:0016829">
    <property type="term" value="F:lyase activity"/>
    <property type="evidence" value="ECO:0007669"/>
    <property type="project" value="UniProtKB-KW"/>
</dbReference>
<dbReference type="RefSeq" id="WP_391937767.1">
    <property type="nucleotide sequence ID" value="NZ_JBIBSM010000029.1"/>
</dbReference>
<reference evidence="1 2" key="1">
    <citation type="submission" date="2024-10" db="EMBL/GenBank/DDBJ databases">
        <title>The Natural Products Discovery Center: Release of the First 8490 Sequenced Strains for Exploring Actinobacteria Biosynthetic Diversity.</title>
        <authorList>
            <person name="Kalkreuter E."/>
            <person name="Kautsar S.A."/>
            <person name="Yang D."/>
            <person name="Bader C.D."/>
            <person name="Teijaro C.N."/>
            <person name="Fluegel L."/>
            <person name="Davis C.M."/>
            <person name="Simpson J.R."/>
            <person name="Lauterbach L."/>
            <person name="Steele A.D."/>
            <person name="Gui C."/>
            <person name="Meng S."/>
            <person name="Li G."/>
            <person name="Viehrig K."/>
            <person name="Ye F."/>
            <person name="Su P."/>
            <person name="Kiefer A.F."/>
            <person name="Nichols A."/>
            <person name="Cepeda A.J."/>
            <person name="Yan W."/>
            <person name="Fan B."/>
            <person name="Jiang Y."/>
            <person name="Adhikari A."/>
            <person name="Zheng C.-J."/>
            <person name="Schuster L."/>
            <person name="Cowan T.M."/>
            <person name="Smanski M.J."/>
            <person name="Chevrette M.G."/>
            <person name="De Carvalho L.P.S."/>
            <person name="Shen B."/>
        </authorList>
    </citation>
    <scope>NUCLEOTIDE SEQUENCE [LARGE SCALE GENOMIC DNA]</scope>
    <source>
        <strain evidence="1 2">NPDC015755</strain>
    </source>
</reference>
<dbReference type="EC" id="4.2.2.n1" evidence="1"/>
<dbReference type="Proteomes" id="UP001603013">
    <property type="component" value="Unassembled WGS sequence"/>
</dbReference>
<organism evidence="1 2">
    <name type="scientific">Streptomyces lateritius</name>
    <dbReference type="NCBI Taxonomy" id="67313"/>
    <lineage>
        <taxon>Bacteria</taxon>
        <taxon>Bacillati</taxon>
        <taxon>Actinomycetota</taxon>
        <taxon>Actinomycetes</taxon>
        <taxon>Kitasatosporales</taxon>
        <taxon>Streptomycetaceae</taxon>
        <taxon>Streptomyces</taxon>
    </lineage>
</organism>
<keyword evidence="1" id="KW-0456">Lyase</keyword>
<dbReference type="InterPro" id="IPR023346">
    <property type="entry name" value="Lysozyme-like_dom_sf"/>
</dbReference>
<accession>A0ABW6YNI6</accession>
<dbReference type="SUPFAM" id="SSF53955">
    <property type="entry name" value="Lysozyme-like"/>
    <property type="match status" value="1"/>
</dbReference>
<sequence length="150" mass="16577">MCPVPQITPALVAAILKVESGFDPHVHDPANDEYGIARWTPRVLRYYLPEDRQERVPSPPFDAEESILAMGRMLCTLAPQLEGVAGDPALNLAAAYRTATFVVQKENGVPARVRPYTTEVRTHLMAYAPERKTCLPYAPTESSYPAPCHS</sequence>
<comment type="caution">
    <text evidence="1">The sequence shown here is derived from an EMBL/GenBank/DDBJ whole genome shotgun (WGS) entry which is preliminary data.</text>
</comment>
<evidence type="ECO:0000313" key="2">
    <source>
        <dbReference type="Proteomes" id="UP001603013"/>
    </source>
</evidence>
<dbReference type="EMBL" id="JBIBSM010000029">
    <property type="protein sequence ID" value="MFF8280982.1"/>
    <property type="molecule type" value="Genomic_DNA"/>
</dbReference>
<dbReference type="CDD" id="cd00254">
    <property type="entry name" value="LT-like"/>
    <property type="match status" value="1"/>
</dbReference>
<gene>
    <name evidence="1" type="ORF">ACF05T_33820</name>
</gene>
<dbReference type="Gene3D" id="1.10.530.10">
    <property type="match status" value="1"/>
</dbReference>
<proteinExistence type="predicted"/>